<dbReference type="PANTHER" id="PTHR42781">
    <property type="entry name" value="SPERMIDINE/PUTRESCINE IMPORT ATP-BINDING PROTEIN POTA"/>
    <property type="match status" value="1"/>
</dbReference>
<accession>A0A7W5E3N5</accession>
<keyword evidence="5" id="KW-0762">Sugar transport</keyword>
<dbReference type="SMART" id="SM00382">
    <property type="entry name" value="AAA"/>
    <property type="match status" value="1"/>
</dbReference>
<dbReference type="Proteomes" id="UP000536179">
    <property type="component" value="Unassembled WGS sequence"/>
</dbReference>
<gene>
    <name evidence="5" type="ORF">FHS27_005455</name>
</gene>
<protein>
    <submittedName>
        <fullName evidence="5">ABC-type sugar transport system ATPase subunit</fullName>
    </submittedName>
</protein>
<comment type="caution">
    <text evidence="5">The sequence shown here is derived from an EMBL/GenBank/DDBJ whole genome shotgun (WGS) entry which is preliminary data.</text>
</comment>
<dbReference type="InterPro" id="IPR003593">
    <property type="entry name" value="AAA+_ATPase"/>
</dbReference>
<dbReference type="GO" id="GO:0005524">
    <property type="term" value="F:ATP binding"/>
    <property type="evidence" value="ECO:0007669"/>
    <property type="project" value="UniProtKB-KW"/>
</dbReference>
<dbReference type="Gene3D" id="3.40.50.300">
    <property type="entry name" value="P-loop containing nucleotide triphosphate hydrolases"/>
    <property type="match status" value="1"/>
</dbReference>
<evidence type="ECO:0000256" key="2">
    <source>
        <dbReference type="ARBA" id="ARBA00022741"/>
    </source>
</evidence>
<keyword evidence="3" id="KW-0067">ATP-binding</keyword>
<evidence type="ECO:0000256" key="3">
    <source>
        <dbReference type="ARBA" id="ARBA00022840"/>
    </source>
</evidence>
<dbReference type="InterPro" id="IPR027417">
    <property type="entry name" value="P-loop_NTPase"/>
</dbReference>
<organism evidence="5 6">
    <name type="scientific">Aporhodopirellula rubra</name>
    <dbReference type="NCBI Taxonomy" id="980271"/>
    <lineage>
        <taxon>Bacteria</taxon>
        <taxon>Pseudomonadati</taxon>
        <taxon>Planctomycetota</taxon>
        <taxon>Planctomycetia</taxon>
        <taxon>Pirellulales</taxon>
        <taxon>Pirellulaceae</taxon>
        <taxon>Aporhodopirellula</taxon>
    </lineage>
</organism>
<reference evidence="5 6" key="1">
    <citation type="submission" date="2020-08" db="EMBL/GenBank/DDBJ databases">
        <title>Genomic Encyclopedia of Type Strains, Phase III (KMG-III): the genomes of soil and plant-associated and newly described type strains.</title>
        <authorList>
            <person name="Whitman W."/>
        </authorList>
    </citation>
    <scope>NUCLEOTIDE SEQUENCE [LARGE SCALE GENOMIC DNA]</scope>
    <source>
        <strain evidence="5 6">CECT 8075</strain>
    </source>
</reference>
<keyword evidence="6" id="KW-1185">Reference proteome</keyword>
<dbReference type="PROSITE" id="PS00211">
    <property type="entry name" value="ABC_TRANSPORTER_1"/>
    <property type="match status" value="1"/>
</dbReference>
<proteinExistence type="predicted"/>
<keyword evidence="2" id="KW-0547">Nucleotide-binding</keyword>
<sequence length="215" mass="23791">MIRLDNISITVGTFHLPNVSLEIERGRYAILMGKTGCGKTSLLETICGLRKPSSGSVWLQDVDVTRYAPGDREIGYVPQDLALFPTYNVAEHLEFGLKLHKASPSQLKQRRDETAEILGITHLLRRPIDGLSGGEAQRVALGRAIAVEPSVLLLDEPLSALDEETRDEMLELLQSLKEATNVTTLHVTHNLAEAERLADCRYRLSDSVLEHVAID</sequence>
<keyword evidence="1" id="KW-0813">Transport</keyword>
<dbReference type="AlphaFoldDB" id="A0A7W5E3N5"/>
<dbReference type="RefSeq" id="WP_184308361.1">
    <property type="nucleotide sequence ID" value="NZ_JACHXU010000025.1"/>
</dbReference>
<dbReference type="PROSITE" id="PS50893">
    <property type="entry name" value="ABC_TRANSPORTER_2"/>
    <property type="match status" value="1"/>
</dbReference>
<dbReference type="EMBL" id="JACHXU010000025">
    <property type="protein sequence ID" value="MBB3209615.1"/>
    <property type="molecule type" value="Genomic_DNA"/>
</dbReference>
<evidence type="ECO:0000313" key="5">
    <source>
        <dbReference type="EMBL" id="MBB3209615.1"/>
    </source>
</evidence>
<evidence type="ECO:0000313" key="6">
    <source>
        <dbReference type="Proteomes" id="UP000536179"/>
    </source>
</evidence>
<dbReference type="SUPFAM" id="SSF52540">
    <property type="entry name" value="P-loop containing nucleoside triphosphate hydrolases"/>
    <property type="match status" value="1"/>
</dbReference>
<dbReference type="InterPro" id="IPR003439">
    <property type="entry name" value="ABC_transporter-like_ATP-bd"/>
</dbReference>
<name>A0A7W5E3N5_9BACT</name>
<dbReference type="GO" id="GO:0016887">
    <property type="term" value="F:ATP hydrolysis activity"/>
    <property type="evidence" value="ECO:0007669"/>
    <property type="project" value="InterPro"/>
</dbReference>
<evidence type="ECO:0000256" key="1">
    <source>
        <dbReference type="ARBA" id="ARBA00022448"/>
    </source>
</evidence>
<dbReference type="InterPro" id="IPR050093">
    <property type="entry name" value="ABC_SmlMolc_Importer"/>
</dbReference>
<feature type="domain" description="ABC transporter" evidence="4">
    <location>
        <begin position="2"/>
        <end position="214"/>
    </location>
</feature>
<dbReference type="Pfam" id="PF00005">
    <property type="entry name" value="ABC_tran"/>
    <property type="match status" value="1"/>
</dbReference>
<dbReference type="PANTHER" id="PTHR42781:SF4">
    <property type="entry name" value="SPERMIDINE_PUTRESCINE IMPORT ATP-BINDING PROTEIN POTA"/>
    <property type="match status" value="1"/>
</dbReference>
<dbReference type="InterPro" id="IPR017871">
    <property type="entry name" value="ABC_transporter-like_CS"/>
</dbReference>
<evidence type="ECO:0000259" key="4">
    <source>
        <dbReference type="PROSITE" id="PS50893"/>
    </source>
</evidence>